<feature type="region of interest" description="Disordered" evidence="2">
    <location>
        <begin position="1"/>
        <end position="102"/>
    </location>
</feature>
<feature type="coiled-coil region" evidence="1">
    <location>
        <begin position="341"/>
        <end position="389"/>
    </location>
</feature>
<feature type="coiled-coil region" evidence="1">
    <location>
        <begin position="702"/>
        <end position="729"/>
    </location>
</feature>
<dbReference type="Proteomes" id="UP000019487">
    <property type="component" value="Unassembled WGS sequence"/>
</dbReference>
<dbReference type="STRING" id="1432307.W9C2N5"/>
<dbReference type="OrthoDB" id="3438382at2759"/>
<feature type="coiled-coil region" evidence="1">
    <location>
        <begin position="151"/>
        <end position="260"/>
    </location>
</feature>
<feature type="region of interest" description="Disordered" evidence="2">
    <location>
        <begin position="502"/>
        <end position="525"/>
    </location>
</feature>
<organism evidence="3 4">
    <name type="scientific">Sclerotinia borealis (strain F-4128)</name>
    <dbReference type="NCBI Taxonomy" id="1432307"/>
    <lineage>
        <taxon>Eukaryota</taxon>
        <taxon>Fungi</taxon>
        <taxon>Dikarya</taxon>
        <taxon>Ascomycota</taxon>
        <taxon>Pezizomycotina</taxon>
        <taxon>Leotiomycetes</taxon>
        <taxon>Helotiales</taxon>
        <taxon>Sclerotiniaceae</taxon>
        <taxon>Sclerotinia</taxon>
    </lineage>
</organism>
<protein>
    <submittedName>
        <fullName evidence="3">Uncharacterized protein</fullName>
    </submittedName>
</protein>
<feature type="compositionally biased region" description="Acidic residues" evidence="2">
    <location>
        <begin position="901"/>
        <end position="910"/>
    </location>
</feature>
<feature type="compositionally biased region" description="Polar residues" evidence="2">
    <location>
        <begin position="513"/>
        <end position="524"/>
    </location>
</feature>
<reference evidence="3 4" key="1">
    <citation type="journal article" date="2014" name="Genome Announc.">
        <title>Draft genome sequence of Sclerotinia borealis, a psychrophilic plant pathogenic fungus.</title>
        <authorList>
            <person name="Mardanov A.V."/>
            <person name="Beletsky A.V."/>
            <person name="Kadnikov V.V."/>
            <person name="Ignatov A.N."/>
            <person name="Ravin N.V."/>
        </authorList>
    </citation>
    <scope>NUCLEOTIDE SEQUENCE [LARGE SCALE GENOMIC DNA]</scope>
    <source>
        <strain evidence="4">F-4157</strain>
    </source>
</reference>
<feature type="coiled-coil region" evidence="1">
    <location>
        <begin position="416"/>
        <end position="457"/>
    </location>
</feature>
<feature type="compositionally biased region" description="Polar residues" evidence="2">
    <location>
        <begin position="874"/>
        <end position="892"/>
    </location>
</feature>
<feature type="compositionally biased region" description="Polar residues" evidence="2">
    <location>
        <begin position="831"/>
        <end position="848"/>
    </location>
</feature>
<dbReference type="HOGENOM" id="CLU_320536_0_0_1"/>
<evidence type="ECO:0000256" key="2">
    <source>
        <dbReference type="SAM" id="MobiDB-lite"/>
    </source>
</evidence>
<feature type="coiled-coil region" evidence="1">
    <location>
        <begin position="574"/>
        <end position="616"/>
    </location>
</feature>
<name>W9C2N5_SCLBF</name>
<dbReference type="EMBL" id="AYSA01000728">
    <property type="protein sequence ID" value="ESZ89953.1"/>
    <property type="molecule type" value="Genomic_DNA"/>
</dbReference>
<feature type="compositionally biased region" description="Basic and acidic residues" evidence="2">
    <location>
        <begin position="70"/>
        <end position="86"/>
    </location>
</feature>
<evidence type="ECO:0000313" key="3">
    <source>
        <dbReference type="EMBL" id="ESZ89953.1"/>
    </source>
</evidence>
<accession>W9C2N5</accession>
<sequence length="910" mass="101988">MSSRNYSGERAPPRGPALNSYRDDRHRSDRHHNPSDRHVDDEDYDSSPRVHSYDRDSGTRRNGDGAGWDRGIHSLEKTRINRRTEGSPHQQQRPNSTTVLTSTNSNDMMEVRKNALISTSESVPVKELSKPELVDALMHFVEHTSSRGVLYQERNSAKKNLEDQLEEIEIMAPTMRSFPTHMSTQSIRKTEAEKILKTAEEELDKVTVLVKEAAEVIASHITFKATPTIDNSAQPLQKRCLDLENKVKELEKLVAAVDQKDKSSDINDCFRDVQAKHHEVIRKIQTSEAQIIGKIQTSEAKVLREYQNLSEKHTMLEGQHRATRTDFDSTRTRLDIQNESVKKHEAMINISKQEMAMLQQQIGESFVIMKAKDNDIDQLTNKVTTLQKLLDTHTSSFESSFNDLNQSNHLERLSQLENAKTSVVELQNQHKTVLQTLENFQGDLSTLRDKVVQFEKAPSHTPSTPAPHVTPKLSNISSAAMMGMMQTKIRDHERDIKLLLERERPTKAERPSGSASRALSQDNALTGEELIGSNIESRLTSLEDSLKEMHFLSTSKTVAKMSPFSTAAQEHVELKRAFELYRGERNQKDQATEQQVEELKTEIQTVRRNMTTQEQIDGIMEKLGLVPTIQAGMNEFLQNQNGLAQTLNQIETRFDNRLNSLVNSQNGNTIAITQLNNRMANISSADLAKHMLGQLETFYPDVRKAETTISELRNLLSEHTTQVEKIKSQVTVLGNQPVRKQSPALTGNRATESLRQEVDALSKDQILLEAATKNNQTNLTALEEASTTNKKALSSLIKKVKEQEKNLDGMSSAFCEAVAELSVKVDDLFPDSNSNTSGLTGVTSTPTPSILPLARQYSAQETGLNGKKRKVGTGSESTKPGASTNGVVQSPASKRAKRTDDDNEDLELFQ</sequence>
<dbReference type="AlphaFoldDB" id="W9C2N5"/>
<keyword evidence="4" id="KW-1185">Reference proteome</keyword>
<evidence type="ECO:0000256" key="1">
    <source>
        <dbReference type="SAM" id="Coils"/>
    </source>
</evidence>
<proteinExistence type="predicted"/>
<feature type="compositionally biased region" description="Basic and acidic residues" evidence="2">
    <location>
        <begin position="21"/>
        <end position="63"/>
    </location>
</feature>
<gene>
    <name evidence="3" type="ORF">SBOR_9662</name>
</gene>
<comment type="caution">
    <text evidence="3">The sequence shown here is derived from an EMBL/GenBank/DDBJ whole genome shotgun (WGS) entry which is preliminary data.</text>
</comment>
<feature type="region of interest" description="Disordered" evidence="2">
    <location>
        <begin position="828"/>
        <end position="910"/>
    </location>
</feature>
<evidence type="ECO:0000313" key="4">
    <source>
        <dbReference type="Proteomes" id="UP000019487"/>
    </source>
</evidence>
<keyword evidence="1" id="KW-0175">Coiled coil</keyword>